<dbReference type="OMA" id="VCHRNSG"/>
<dbReference type="GeneID" id="20250770"/>
<dbReference type="RefSeq" id="XP_009048462.1">
    <property type="nucleotide sequence ID" value="XM_009050214.1"/>
</dbReference>
<feature type="compositionally biased region" description="Polar residues" evidence="1">
    <location>
        <begin position="109"/>
        <end position="127"/>
    </location>
</feature>
<sequence>MAVFGSIGRRFQIVIQGLYFQKMKTTREQHLFNYSKRRKSIVRPIIKAQERLDRLSKKRSFKDGSTEATSPDSQKTGSMTGSMTTSSEQVLPSPTKMRARKTRHRRSNSRGSLNTASPIKSPSNNSLQEEREIKSTVLRFADHHKESTAMSSFKYMGPGTAIREQKNEEEASNDKPTNQNLKEKNLNDVCFGCDGGCSDATCSSKRSSQVSADTESNLNDSPGTSPFHSCNKDLIVNSLHQATYYQNFHGQNHIYPEKDSNENISCSLDEVLNKLTTLPLTVENVEKTGKNEHNNSLRRLSMKRTISDVDISCDHLNEHPPPQFTTLNHTHTNHNSTYSNSKHCEDSLSEEEFEVSEDDKHPNHLSNSYSDNNSDKLSEKELAVRRMQNQVTNTPDSIFKPPLDSSSEPEECCDEAVHSRRNQTFDSNDN</sequence>
<name>V4AA47_LOTGI</name>
<dbReference type="STRING" id="225164.V4AA47"/>
<feature type="compositionally biased region" description="Basic and acidic residues" evidence="1">
    <location>
        <begin position="373"/>
        <end position="384"/>
    </location>
</feature>
<keyword evidence="3" id="KW-1185">Reference proteome</keyword>
<feature type="compositionally biased region" description="Low complexity" evidence="1">
    <location>
        <begin position="325"/>
        <end position="341"/>
    </location>
</feature>
<reference evidence="2 3" key="1">
    <citation type="journal article" date="2013" name="Nature">
        <title>Insights into bilaterian evolution from three spiralian genomes.</title>
        <authorList>
            <person name="Simakov O."/>
            <person name="Marletaz F."/>
            <person name="Cho S.J."/>
            <person name="Edsinger-Gonzales E."/>
            <person name="Havlak P."/>
            <person name="Hellsten U."/>
            <person name="Kuo D.H."/>
            <person name="Larsson T."/>
            <person name="Lv J."/>
            <person name="Arendt D."/>
            <person name="Savage R."/>
            <person name="Osoegawa K."/>
            <person name="de Jong P."/>
            <person name="Grimwood J."/>
            <person name="Chapman J.A."/>
            <person name="Shapiro H."/>
            <person name="Aerts A."/>
            <person name="Otillar R.P."/>
            <person name="Terry A.Y."/>
            <person name="Boore J.L."/>
            <person name="Grigoriev I.V."/>
            <person name="Lindberg D.R."/>
            <person name="Seaver E.C."/>
            <person name="Weisblat D.A."/>
            <person name="Putnam N.H."/>
            <person name="Rokhsar D.S."/>
        </authorList>
    </citation>
    <scope>NUCLEOTIDE SEQUENCE [LARGE SCALE GENOMIC DNA]</scope>
</reference>
<feature type="compositionally biased region" description="Basic and acidic residues" evidence="1">
    <location>
        <begin position="53"/>
        <end position="65"/>
    </location>
</feature>
<dbReference type="KEGG" id="lgi:LOTGIDRAFT_238473"/>
<dbReference type="OrthoDB" id="6147954at2759"/>
<feature type="region of interest" description="Disordered" evidence="1">
    <location>
        <begin position="322"/>
        <end position="430"/>
    </location>
</feature>
<evidence type="ECO:0000256" key="1">
    <source>
        <dbReference type="SAM" id="MobiDB-lite"/>
    </source>
</evidence>
<feature type="compositionally biased region" description="Basic residues" evidence="1">
    <location>
        <begin position="97"/>
        <end position="108"/>
    </location>
</feature>
<evidence type="ECO:0000313" key="3">
    <source>
        <dbReference type="Proteomes" id="UP000030746"/>
    </source>
</evidence>
<organism evidence="2 3">
    <name type="scientific">Lottia gigantea</name>
    <name type="common">Giant owl limpet</name>
    <dbReference type="NCBI Taxonomy" id="225164"/>
    <lineage>
        <taxon>Eukaryota</taxon>
        <taxon>Metazoa</taxon>
        <taxon>Spiralia</taxon>
        <taxon>Lophotrochozoa</taxon>
        <taxon>Mollusca</taxon>
        <taxon>Gastropoda</taxon>
        <taxon>Patellogastropoda</taxon>
        <taxon>Lottioidea</taxon>
        <taxon>Lottiidae</taxon>
        <taxon>Lottia</taxon>
    </lineage>
</organism>
<feature type="compositionally biased region" description="Acidic residues" evidence="1">
    <location>
        <begin position="347"/>
        <end position="357"/>
    </location>
</feature>
<dbReference type="EMBL" id="KB200650">
    <property type="protein sequence ID" value="ESP00834.1"/>
    <property type="molecule type" value="Genomic_DNA"/>
</dbReference>
<protein>
    <submittedName>
        <fullName evidence="2">Uncharacterized protein</fullName>
    </submittedName>
</protein>
<gene>
    <name evidence="2" type="ORF">LOTGIDRAFT_238473</name>
</gene>
<feature type="compositionally biased region" description="Polar residues" evidence="1">
    <location>
        <begin position="66"/>
        <end position="75"/>
    </location>
</feature>
<dbReference type="CTD" id="20250770"/>
<accession>V4AA47</accession>
<dbReference type="Proteomes" id="UP000030746">
    <property type="component" value="Unassembled WGS sequence"/>
</dbReference>
<evidence type="ECO:0000313" key="2">
    <source>
        <dbReference type="EMBL" id="ESP00834.1"/>
    </source>
</evidence>
<proteinExistence type="predicted"/>
<dbReference type="HOGENOM" id="CLU_638245_0_0_1"/>
<dbReference type="AlphaFoldDB" id="V4AA47"/>
<feature type="region of interest" description="Disordered" evidence="1">
    <location>
        <begin position="53"/>
        <end position="130"/>
    </location>
</feature>
<feature type="compositionally biased region" description="Low complexity" evidence="1">
    <location>
        <begin position="76"/>
        <end position="87"/>
    </location>
</feature>
<feature type="compositionally biased region" description="Polar residues" evidence="1">
    <location>
        <begin position="387"/>
        <end position="396"/>
    </location>
</feature>